<dbReference type="InterPro" id="IPR000685">
    <property type="entry name" value="RuBisCO_lsu_C"/>
</dbReference>
<dbReference type="Gene3D" id="3.30.70.150">
    <property type="entry name" value="RuBisCO large subunit, N-terminal domain"/>
    <property type="match status" value="1"/>
</dbReference>
<keyword evidence="7" id="KW-0460">Magnesium</keyword>
<keyword evidence="4" id="KW-0113">Calvin cycle</keyword>
<keyword evidence="8" id="KW-0560">Oxidoreductase</keyword>
<accession>A0ABN9RNB4</accession>
<evidence type="ECO:0000256" key="2">
    <source>
        <dbReference type="ARBA" id="ARBA00004474"/>
    </source>
</evidence>
<feature type="domain" description="Ribulose bisphosphate carboxylase large subunit C-terminal" evidence="14">
    <location>
        <begin position="259"/>
        <end position="322"/>
    </location>
</feature>
<sequence>MAQRASLGAAAGLAAVVCLKQGQSFVSSQVAPLAAVEETLQASPAQAAPALRGAAHAQQPSPTGKAAALAAPAAAAALAAAVGSKRRGRASKLAAGQASCVVPVQSRASVARRALDQSSRYADLSLTEEDLIKNGQHVLVAYIMKPKAGYDYLATAAHFAAESSTGTNVNVCTTDDFTKTVDALVYYIDPENEEMKIAYPTALFDRNITDGRAMMCSVLTLSIGNNQGMGDVDYGKIYDIYFPPQYLRLFDGPSCCVIDMWRILGRGTVGGGLVVGTIIKPKLGLQPKPFGQACYGFWQGGDFIKNDEPQGNQTFCQMNECIPKS</sequence>
<dbReference type="PROSITE" id="PS00157">
    <property type="entry name" value="RUBISCO_LARGE"/>
    <property type="match status" value="1"/>
</dbReference>
<dbReference type="EMBL" id="CAUYUJ010007310">
    <property type="protein sequence ID" value="CAK0820261.1"/>
    <property type="molecule type" value="Genomic_DNA"/>
</dbReference>
<evidence type="ECO:0000259" key="14">
    <source>
        <dbReference type="Pfam" id="PF00016"/>
    </source>
</evidence>
<dbReference type="PANTHER" id="PTHR42704">
    <property type="entry name" value="RIBULOSE BISPHOSPHATE CARBOXYLASE"/>
    <property type="match status" value="1"/>
</dbReference>
<evidence type="ECO:0000256" key="9">
    <source>
        <dbReference type="ARBA" id="ARBA00023033"/>
    </source>
</evidence>
<protein>
    <recommendedName>
        <fullName evidence="3">ribulose-bisphosphate carboxylase</fullName>
        <ecNumber evidence="3">4.1.1.39</ecNumber>
    </recommendedName>
</protein>
<evidence type="ECO:0000256" key="7">
    <source>
        <dbReference type="ARBA" id="ARBA00022842"/>
    </source>
</evidence>
<evidence type="ECO:0000256" key="8">
    <source>
        <dbReference type="ARBA" id="ARBA00023002"/>
    </source>
</evidence>
<evidence type="ECO:0000256" key="12">
    <source>
        <dbReference type="ARBA" id="ARBA00048059"/>
    </source>
</evidence>
<keyword evidence="10" id="KW-0456">Lyase</keyword>
<keyword evidence="11" id="KW-0120">Carbon dioxide fixation</keyword>
<dbReference type="InterPro" id="IPR036422">
    <property type="entry name" value="RuBisCO_lsu_N_sf"/>
</dbReference>
<dbReference type="InterPro" id="IPR020878">
    <property type="entry name" value="RuBisCo_large_chain_AS"/>
</dbReference>
<evidence type="ECO:0000259" key="15">
    <source>
        <dbReference type="Pfam" id="PF02788"/>
    </source>
</evidence>
<reference evidence="16" key="1">
    <citation type="submission" date="2023-10" db="EMBL/GenBank/DDBJ databases">
        <authorList>
            <person name="Chen Y."/>
            <person name="Shah S."/>
            <person name="Dougan E. K."/>
            <person name="Thang M."/>
            <person name="Chan C."/>
        </authorList>
    </citation>
    <scope>NUCLEOTIDE SEQUENCE [LARGE SCALE GENOMIC DNA]</scope>
</reference>
<evidence type="ECO:0000313" key="17">
    <source>
        <dbReference type="Proteomes" id="UP001189429"/>
    </source>
</evidence>
<comment type="caution">
    <text evidence="16">The sequence shown here is derived from an EMBL/GenBank/DDBJ whole genome shotgun (WGS) entry which is preliminary data.</text>
</comment>
<dbReference type="InterPro" id="IPR033966">
    <property type="entry name" value="RuBisCO"/>
</dbReference>
<keyword evidence="9" id="KW-0503">Monooxygenase</keyword>
<dbReference type="SUPFAM" id="SSF51649">
    <property type="entry name" value="RuBisCo, C-terminal domain"/>
    <property type="match status" value="1"/>
</dbReference>
<dbReference type="InterPro" id="IPR036376">
    <property type="entry name" value="RuBisCO_lsu_C_sf"/>
</dbReference>
<dbReference type="Pfam" id="PF02788">
    <property type="entry name" value="RuBisCO_large_N"/>
    <property type="match status" value="1"/>
</dbReference>
<dbReference type="PANTHER" id="PTHR42704:SF17">
    <property type="entry name" value="RIBULOSE BISPHOSPHATE CARBOXYLASE LARGE CHAIN"/>
    <property type="match status" value="1"/>
</dbReference>
<comment type="catalytic activity">
    <reaction evidence="12">
        <text>D-ribulose 1,5-bisphosphate + O2 = 2-phosphoglycolate + (2R)-3-phosphoglycerate + 2 H(+)</text>
        <dbReference type="Rhea" id="RHEA:36631"/>
        <dbReference type="ChEBI" id="CHEBI:15378"/>
        <dbReference type="ChEBI" id="CHEBI:15379"/>
        <dbReference type="ChEBI" id="CHEBI:57870"/>
        <dbReference type="ChEBI" id="CHEBI:58033"/>
        <dbReference type="ChEBI" id="CHEBI:58272"/>
    </reaction>
</comment>
<dbReference type="EC" id="4.1.1.39" evidence="3"/>
<evidence type="ECO:0000256" key="6">
    <source>
        <dbReference type="ARBA" id="ARBA00022723"/>
    </source>
</evidence>
<comment type="subcellular location">
    <subcellularLocation>
        <location evidence="2">Plastid</location>
    </subcellularLocation>
</comment>
<dbReference type="InterPro" id="IPR017443">
    <property type="entry name" value="RuBisCO_lsu_fd_N"/>
</dbReference>
<proteinExistence type="predicted"/>
<dbReference type="Pfam" id="PF00016">
    <property type="entry name" value="RuBisCO_large"/>
    <property type="match status" value="1"/>
</dbReference>
<name>A0ABN9RNB4_9DINO</name>
<evidence type="ECO:0000256" key="11">
    <source>
        <dbReference type="ARBA" id="ARBA00023300"/>
    </source>
</evidence>
<evidence type="ECO:0000256" key="13">
    <source>
        <dbReference type="ARBA" id="ARBA00049469"/>
    </source>
</evidence>
<keyword evidence="17" id="KW-1185">Reference proteome</keyword>
<comment type="cofactor">
    <cofactor evidence="1">
        <name>Mg(2+)</name>
        <dbReference type="ChEBI" id="CHEBI:18420"/>
    </cofactor>
</comment>
<evidence type="ECO:0000256" key="3">
    <source>
        <dbReference type="ARBA" id="ARBA00012287"/>
    </source>
</evidence>
<evidence type="ECO:0000256" key="4">
    <source>
        <dbReference type="ARBA" id="ARBA00022567"/>
    </source>
</evidence>
<feature type="domain" description="Ribulose bisphosphate carboxylase large subunit ferrodoxin-like N-terminal" evidence="15">
    <location>
        <begin position="126"/>
        <end position="246"/>
    </location>
</feature>
<keyword evidence="5" id="KW-0934">Plastid</keyword>
<comment type="catalytic activity">
    <reaction evidence="13">
        <text>2 (2R)-3-phosphoglycerate + 2 H(+) = D-ribulose 1,5-bisphosphate + CO2 + H2O</text>
        <dbReference type="Rhea" id="RHEA:23124"/>
        <dbReference type="ChEBI" id="CHEBI:15377"/>
        <dbReference type="ChEBI" id="CHEBI:15378"/>
        <dbReference type="ChEBI" id="CHEBI:16526"/>
        <dbReference type="ChEBI" id="CHEBI:57870"/>
        <dbReference type="ChEBI" id="CHEBI:58272"/>
        <dbReference type="EC" id="4.1.1.39"/>
    </reaction>
</comment>
<organism evidence="16 17">
    <name type="scientific">Prorocentrum cordatum</name>
    <dbReference type="NCBI Taxonomy" id="2364126"/>
    <lineage>
        <taxon>Eukaryota</taxon>
        <taxon>Sar</taxon>
        <taxon>Alveolata</taxon>
        <taxon>Dinophyceae</taxon>
        <taxon>Prorocentrales</taxon>
        <taxon>Prorocentraceae</taxon>
        <taxon>Prorocentrum</taxon>
    </lineage>
</organism>
<keyword evidence="6" id="KW-0479">Metal-binding</keyword>
<evidence type="ECO:0000256" key="1">
    <source>
        <dbReference type="ARBA" id="ARBA00001946"/>
    </source>
</evidence>
<dbReference type="SUPFAM" id="SSF54966">
    <property type="entry name" value="RuBisCO, large subunit, small (N-terminal) domain"/>
    <property type="match status" value="1"/>
</dbReference>
<evidence type="ECO:0000313" key="16">
    <source>
        <dbReference type="EMBL" id="CAK0820261.1"/>
    </source>
</evidence>
<evidence type="ECO:0000256" key="10">
    <source>
        <dbReference type="ARBA" id="ARBA00023239"/>
    </source>
</evidence>
<dbReference type="Proteomes" id="UP001189429">
    <property type="component" value="Unassembled WGS sequence"/>
</dbReference>
<gene>
    <name evidence="16" type="ORF">PCOR1329_LOCUS22020</name>
</gene>
<evidence type="ECO:0000256" key="5">
    <source>
        <dbReference type="ARBA" id="ARBA00022640"/>
    </source>
</evidence>
<dbReference type="Gene3D" id="3.20.20.110">
    <property type="entry name" value="Ribulose bisphosphate carboxylase, large subunit, C-terminal domain"/>
    <property type="match status" value="1"/>
</dbReference>